<accession>A0A2P6VHS0</accession>
<evidence type="ECO:0000259" key="7">
    <source>
        <dbReference type="Pfam" id="PF12697"/>
    </source>
</evidence>
<feature type="domain" description="FAD dependent oxidoreductase" evidence="6">
    <location>
        <begin position="349"/>
        <end position="675"/>
    </location>
</feature>
<evidence type="ECO:0000256" key="3">
    <source>
        <dbReference type="ARBA" id="ARBA00022630"/>
    </source>
</evidence>
<sequence length="684" mass="72595">MAACACTQRTVYVSHPLVRRAARFERLTVAASGSGGDDGRTAAPARRGGGQQQLLTALAEQAAPAGRRHGVQSNFLRPATLWPGGAPPELGRARAGAELHNPYTLDGAARLTAGLLAALGVTGPVVAVGHSLGAVVCMELAQRMAAGRIAGLGFVAPALPTTPDRSWQRRATLGTQLRFLVARGLLADDTFGLRLVRRQILRRRDELLEGDLRLHSEEFDLPQDVVDGYLRPLRAPHWDRGSLLHTRALGALPYYDYAALEAPVLLVTGSEDGGLTANARELAGVLRARQQGETQFVELEGVGHVPMDEVPAQLNELLINFQRRLASSASALAAPLESPVPGDGGGASICVIGAGVIGLTAALRIKHALPGAAVAIVAESFDDTTSHGAGGLWKPYTLGDTPPALANRWGADTFDHYMSLYQSAEAPAAGTILTSAYQLFKERVPDPEWAAVVPHFRHLSERELAAYDPEGTHCHGWFYTTFITEGRLYLRWLTAQLSAAGVTLQARRVGSADELAAEGHQVLVNCSGLGAAQLFGDASMYPVRGHVLRVRAPWIRHYVNSQYSEGDCYIIPNTDTVVLGGTLGKGDFDTTPRPADRASILDRACRVLPSLAAAEVVSEWVGLRPGRPSVRLELEQWALDDGAGGSAGSIPVVHNYGHGGAGLTLAWGCAADATALVQQALGRQ</sequence>
<comment type="similarity">
    <text evidence="2">Belongs to the DAMOX/DASOX family.</text>
</comment>
<comment type="caution">
    <text evidence="8">The sequence shown here is derived from an EMBL/GenBank/DDBJ whole genome shotgun (WGS) entry which is preliminary data.</text>
</comment>
<dbReference type="InterPro" id="IPR023209">
    <property type="entry name" value="DAO"/>
</dbReference>
<evidence type="ECO:0000259" key="6">
    <source>
        <dbReference type="Pfam" id="PF01266"/>
    </source>
</evidence>
<dbReference type="GO" id="GO:0003884">
    <property type="term" value="F:D-amino-acid oxidase activity"/>
    <property type="evidence" value="ECO:0007669"/>
    <property type="project" value="InterPro"/>
</dbReference>
<evidence type="ECO:0000313" key="8">
    <source>
        <dbReference type="EMBL" id="PSC73607.1"/>
    </source>
</evidence>
<dbReference type="SUPFAM" id="SSF54373">
    <property type="entry name" value="FAD-linked reductases, C-terminal domain"/>
    <property type="match status" value="1"/>
</dbReference>
<evidence type="ECO:0000256" key="2">
    <source>
        <dbReference type="ARBA" id="ARBA00006730"/>
    </source>
</evidence>
<dbReference type="InterPro" id="IPR006181">
    <property type="entry name" value="D-amino_acid_oxidase_CS"/>
</dbReference>
<protein>
    <submittedName>
        <fullName evidence="8">D-aspartate oxidase</fullName>
    </submittedName>
</protein>
<keyword evidence="3" id="KW-0285">Flavoprotein</keyword>
<dbReference type="PANTHER" id="PTHR11530">
    <property type="entry name" value="D-AMINO ACID OXIDASE"/>
    <property type="match status" value="1"/>
</dbReference>
<dbReference type="PROSITE" id="PS00677">
    <property type="entry name" value="DAO"/>
    <property type="match status" value="1"/>
</dbReference>
<gene>
    <name evidence="8" type="ORF">C2E20_3164</name>
</gene>
<comment type="cofactor">
    <cofactor evidence="1">
        <name>FAD</name>
        <dbReference type="ChEBI" id="CHEBI:57692"/>
    </cofactor>
</comment>
<dbReference type="EMBL" id="LHPF02000006">
    <property type="protein sequence ID" value="PSC73607.1"/>
    <property type="molecule type" value="Genomic_DNA"/>
</dbReference>
<dbReference type="GO" id="GO:0071949">
    <property type="term" value="F:FAD binding"/>
    <property type="evidence" value="ECO:0007669"/>
    <property type="project" value="InterPro"/>
</dbReference>
<evidence type="ECO:0000256" key="5">
    <source>
        <dbReference type="ARBA" id="ARBA00023002"/>
    </source>
</evidence>
<dbReference type="Gene3D" id="3.30.9.10">
    <property type="entry name" value="D-Amino Acid Oxidase, subunit A, domain 2"/>
    <property type="match status" value="1"/>
</dbReference>
<dbReference type="Gene3D" id="3.40.50.720">
    <property type="entry name" value="NAD(P)-binding Rossmann-like Domain"/>
    <property type="match status" value="1"/>
</dbReference>
<keyword evidence="9" id="KW-1185">Reference proteome</keyword>
<dbReference type="Proteomes" id="UP000239649">
    <property type="component" value="Unassembled WGS sequence"/>
</dbReference>
<keyword evidence="5" id="KW-0560">Oxidoreductase</keyword>
<dbReference type="Pfam" id="PF01266">
    <property type="entry name" value="DAO"/>
    <property type="match status" value="1"/>
</dbReference>
<dbReference type="Pfam" id="PF12697">
    <property type="entry name" value="Abhydrolase_6"/>
    <property type="match status" value="1"/>
</dbReference>
<keyword evidence="4" id="KW-0274">FAD</keyword>
<evidence type="ECO:0000256" key="1">
    <source>
        <dbReference type="ARBA" id="ARBA00001974"/>
    </source>
</evidence>
<dbReference type="PANTHER" id="PTHR11530:SF11">
    <property type="entry name" value="D-ASPARTATE OXIDASE"/>
    <property type="match status" value="1"/>
</dbReference>
<proteinExistence type="inferred from homology"/>
<name>A0A2P6VHS0_9CHLO</name>
<reference evidence="8 9" key="1">
    <citation type="journal article" date="2018" name="Plant J.">
        <title>Genome sequences of Chlorella sorokiniana UTEX 1602 and Micractinium conductrix SAG 241.80: implications to maltose excretion by a green alga.</title>
        <authorList>
            <person name="Arriola M.B."/>
            <person name="Velmurugan N."/>
            <person name="Zhang Y."/>
            <person name="Plunkett M.H."/>
            <person name="Hondzo H."/>
            <person name="Barney B.M."/>
        </authorList>
    </citation>
    <scope>NUCLEOTIDE SEQUENCE [LARGE SCALE GENOMIC DNA]</scope>
    <source>
        <strain evidence="8 9">SAG 241.80</strain>
    </source>
</reference>
<evidence type="ECO:0000313" key="9">
    <source>
        <dbReference type="Proteomes" id="UP000239649"/>
    </source>
</evidence>
<dbReference type="InterPro" id="IPR006076">
    <property type="entry name" value="FAD-dep_OxRdtase"/>
</dbReference>
<dbReference type="GO" id="GO:0019478">
    <property type="term" value="P:D-amino acid catabolic process"/>
    <property type="evidence" value="ECO:0007669"/>
    <property type="project" value="TreeGrafter"/>
</dbReference>
<dbReference type="STRING" id="554055.A0A2P6VHS0"/>
<dbReference type="Gene3D" id="3.40.50.1820">
    <property type="entry name" value="alpha/beta hydrolase"/>
    <property type="match status" value="1"/>
</dbReference>
<dbReference type="GO" id="GO:0005737">
    <property type="term" value="C:cytoplasm"/>
    <property type="evidence" value="ECO:0007669"/>
    <property type="project" value="TreeGrafter"/>
</dbReference>
<dbReference type="SUPFAM" id="SSF51971">
    <property type="entry name" value="Nucleotide-binding domain"/>
    <property type="match status" value="1"/>
</dbReference>
<dbReference type="InterPro" id="IPR000073">
    <property type="entry name" value="AB_hydrolase_1"/>
</dbReference>
<dbReference type="SUPFAM" id="SSF53474">
    <property type="entry name" value="alpha/beta-Hydrolases"/>
    <property type="match status" value="1"/>
</dbReference>
<feature type="domain" description="AB hydrolase-1" evidence="7">
    <location>
        <begin position="96"/>
        <end position="316"/>
    </location>
</feature>
<dbReference type="AlphaFoldDB" id="A0A2P6VHS0"/>
<evidence type="ECO:0000256" key="4">
    <source>
        <dbReference type="ARBA" id="ARBA00022827"/>
    </source>
</evidence>
<dbReference type="InterPro" id="IPR029058">
    <property type="entry name" value="AB_hydrolase_fold"/>
</dbReference>
<dbReference type="OrthoDB" id="2015447at2759"/>
<organism evidence="8 9">
    <name type="scientific">Micractinium conductrix</name>
    <dbReference type="NCBI Taxonomy" id="554055"/>
    <lineage>
        <taxon>Eukaryota</taxon>
        <taxon>Viridiplantae</taxon>
        <taxon>Chlorophyta</taxon>
        <taxon>core chlorophytes</taxon>
        <taxon>Trebouxiophyceae</taxon>
        <taxon>Chlorellales</taxon>
        <taxon>Chlorellaceae</taxon>
        <taxon>Chlorella clade</taxon>
        <taxon>Micractinium</taxon>
    </lineage>
</organism>